<feature type="transmembrane region" description="Helical" evidence="7">
    <location>
        <begin position="259"/>
        <end position="283"/>
    </location>
</feature>
<protein>
    <submittedName>
        <fullName evidence="8">Membrane protein</fullName>
    </submittedName>
</protein>
<feature type="transmembrane region" description="Helical" evidence="7">
    <location>
        <begin position="189"/>
        <end position="210"/>
    </location>
</feature>
<dbReference type="AlphaFoldDB" id="A0A840HZS5"/>
<accession>A0A840HZS5</accession>
<proteinExistence type="predicted"/>
<dbReference type="NCBIfam" id="TIGR00765">
    <property type="entry name" value="yihY_not_rbn"/>
    <property type="match status" value="1"/>
</dbReference>
<dbReference type="PANTHER" id="PTHR30213">
    <property type="entry name" value="INNER MEMBRANE PROTEIN YHJD"/>
    <property type="match status" value="1"/>
</dbReference>
<evidence type="ECO:0000256" key="7">
    <source>
        <dbReference type="SAM" id="Phobius"/>
    </source>
</evidence>
<gene>
    <name evidence="8" type="ORF">GGQ59_000014</name>
</gene>
<evidence type="ECO:0000256" key="2">
    <source>
        <dbReference type="ARBA" id="ARBA00022475"/>
    </source>
</evidence>
<evidence type="ECO:0000256" key="5">
    <source>
        <dbReference type="ARBA" id="ARBA00023136"/>
    </source>
</evidence>
<keyword evidence="5 7" id="KW-0472">Membrane</keyword>
<feature type="transmembrane region" description="Helical" evidence="7">
    <location>
        <begin position="105"/>
        <end position="123"/>
    </location>
</feature>
<evidence type="ECO:0000256" key="3">
    <source>
        <dbReference type="ARBA" id="ARBA00022692"/>
    </source>
</evidence>
<dbReference type="InterPro" id="IPR017039">
    <property type="entry name" value="Virul_fac_BrkB"/>
</dbReference>
<comment type="subcellular location">
    <subcellularLocation>
        <location evidence="1">Cell membrane</location>
        <topology evidence="1">Multi-pass membrane protein</topology>
    </subcellularLocation>
</comment>
<dbReference type="Pfam" id="PF03631">
    <property type="entry name" value="Virul_fac_BrkB"/>
    <property type="match status" value="1"/>
</dbReference>
<keyword evidence="3 7" id="KW-0812">Transmembrane</keyword>
<feature type="region of interest" description="Disordered" evidence="6">
    <location>
        <begin position="290"/>
        <end position="319"/>
    </location>
</feature>
<organism evidence="8 9">
    <name type="scientific">Parvularcula dongshanensis</name>
    <dbReference type="NCBI Taxonomy" id="1173995"/>
    <lineage>
        <taxon>Bacteria</taxon>
        <taxon>Pseudomonadati</taxon>
        <taxon>Pseudomonadota</taxon>
        <taxon>Alphaproteobacteria</taxon>
        <taxon>Parvularculales</taxon>
        <taxon>Parvularculaceae</taxon>
        <taxon>Parvularcula</taxon>
    </lineage>
</organism>
<dbReference type="EMBL" id="JACHOB010000001">
    <property type="protein sequence ID" value="MBB4657514.1"/>
    <property type="molecule type" value="Genomic_DNA"/>
</dbReference>
<dbReference type="Proteomes" id="UP000563524">
    <property type="component" value="Unassembled WGS sequence"/>
</dbReference>
<dbReference type="PANTHER" id="PTHR30213:SF0">
    <property type="entry name" value="UPF0761 MEMBRANE PROTEIN YIHY"/>
    <property type="match status" value="1"/>
</dbReference>
<evidence type="ECO:0000313" key="9">
    <source>
        <dbReference type="Proteomes" id="UP000563524"/>
    </source>
</evidence>
<feature type="transmembrane region" description="Helical" evidence="7">
    <location>
        <begin position="222"/>
        <end position="247"/>
    </location>
</feature>
<keyword evidence="4 7" id="KW-1133">Transmembrane helix</keyword>
<evidence type="ECO:0000256" key="1">
    <source>
        <dbReference type="ARBA" id="ARBA00004651"/>
    </source>
</evidence>
<evidence type="ECO:0000256" key="4">
    <source>
        <dbReference type="ARBA" id="ARBA00022989"/>
    </source>
</evidence>
<comment type="caution">
    <text evidence="8">The sequence shown here is derived from an EMBL/GenBank/DDBJ whole genome shotgun (WGS) entry which is preliminary data.</text>
</comment>
<keyword evidence="2" id="KW-1003">Cell membrane</keyword>
<evidence type="ECO:0000256" key="6">
    <source>
        <dbReference type="SAM" id="MobiDB-lite"/>
    </source>
</evidence>
<feature type="transmembrane region" description="Helical" evidence="7">
    <location>
        <begin position="40"/>
        <end position="69"/>
    </location>
</feature>
<feature type="transmembrane region" description="Helical" evidence="7">
    <location>
        <begin position="154"/>
        <end position="177"/>
    </location>
</feature>
<dbReference type="PIRSF" id="PIRSF035875">
    <property type="entry name" value="RNase_BN"/>
    <property type="match status" value="1"/>
</dbReference>
<evidence type="ECO:0000313" key="8">
    <source>
        <dbReference type="EMBL" id="MBB4657514.1"/>
    </source>
</evidence>
<name>A0A840HZS5_9PROT</name>
<dbReference type="RefSeq" id="WP_183814682.1">
    <property type="nucleotide sequence ID" value="NZ_JACHOB010000001.1"/>
</dbReference>
<dbReference type="GO" id="GO:0005886">
    <property type="term" value="C:plasma membrane"/>
    <property type="evidence" value="ECO:0007669"/>
    <property type="project" value="UniProtKB-SubCell"/>
</dbReference>
<reference evidence="8 9" key="1">
    <citation type="submission" date="2020-08" db="EMBL/GenBank/DDBJ databases">
        <title>Genomic Encyclopedia of Type Strains, Phase IV (KMG-IV): sequencing the most valuable type-strain genomes for metagenomic binning, comparative biology and taxonomic classification.</title>
        <authorList>
            <person name="Goeker M."/>
        </authorList>
    </citation>
    <scope>NUCLEOTIDE SEQUENCE [LARGE SCALE GENOMIC DNA]</scope>
    <source>
        <strain evidence="8 9">DSM 102850</strain>
    </source>
</reference>
<keyword evidence="9" id="KW-1185">Reference proteome</keyword>
<sequence length="319" mass="33756">MAEPNEAARGRQASRPWDVPPLGWKDTLLRTKSEIKNDHVSLIAAGGAFFSLLALFPAVAAVVAIWGLIADPAEIVRQLDGFTSALPQEAADIIHSQARQAAEDGSGALLTAILAIALGIWSASKGMNAVIEGVNIAYDEEDDRGFIKKTLLRLVLTIGAIIGVVLAIGLVVVLPAVLKAVGLSGAVEFLIGVLKWAVLLAGAALAFAVLYRYAAARDEPRWAWVTPGAIVGVVLWLIGSIAFSVYVSNFASYNETYGTIGGAVILLMWLYLTCFVVLLGAEINAEVERQTKKDTTEGSRQPLGRRGAHAANTVGEARS</sequence>